<dbReference type="AlphaFoldDB" id="A0AAV4NTC7"/>
<dbReference type="EMBL" id="BPLR01021178">
    <property type="protein sequence ID" value="GIX86891.1"/>
    <property type="molecule type" value="Genomic_DNA"/>
</dbReference>
<gene>
    <name evidence="1" type="ORF">CEXT_215161</name>
</gene>
<reference evidence="1 2" key="1">
    <citation type="submission" date="2021-06" db="EMBL/GenBank/DDBJ databases">
        <title>Caerostris extrusa draft genome.</title>
        <authorList>
            <person name="Kono N."/>
            <person name="Arakawa K."/>
        </authorList>
    </citation>
    <scope>NUCLEOTIDE SEQUENCE [LARGE SCALE GENOMIC DNA]</scope>
</reference>
<evidence type="ECO:0000313" key="2">
    <source>
        <dbReference type="Proteomes" id="UP001054945"/>
    </source>
</evidence>
<evidence type="ECO:0000313" key="1">
    <source>
        <dbReference type="EMBL" id="GIX86891.1"/>
    </source>
</evidence>
<name>A0AAV4NTC7_CAEEX</name>
<dbReference type="Proteomes" id="UP001054945">
    <property type="component" value="Unassembled WGS sequence"/>
</dbReference>
<accession>A0AAV4NTC7</accession>
<keyword evidence="2" id="KW-1185">Reference proteome</keyword>
<organism evidence="1 2">
    <name type="scientific">Caerostris extrusa</name>
    <name type="common">Bark spider</name>
    <name type="synonym">Caerostris bankana</name>
    <dbReference type="NCBI Taxonomy" id="172846"/>
    <lineage>
        <taxon>Eukaryota</taxon>
        <taxon>Metazoa</taxon>
        <taxon>Ecdysozoa</taxon>
        <taxon>Arthropoda</taxon>
        <taxon>Chelicerata</taxon>
        <taxon>Arachnida</taxon>
        <taxon>Araneae</taxon>
        <taxon>Araneomorphae</taxon>
        <taxon>Entelegynae</taxon>
        <taxon>Araneoidea</taxon>
        <taxon>Araneidae</taxon>
        <taxon>Caerostris</taxon>
    </lineage>
</organism>
<feature type="non-terminal residue" evidence="1">
    <location>
        <position position="1"/>
    </location>
</feature>
<protein>
    <submittedName>
        <fullName evidence="1">Uncharacterized protein</fullName>
    </submittedName>
</protein>
<proteinExistence type="predicted"/>
<sequence length="119" mass="13636">TSTNFVASFLQLLETFTKPPLRKKTKKLHAFTLHRQSATDHGHRSPVCCHKPEAIKPFNYRCAMWKHKRENPQRSAFCASAAGAVTRYREASLPNWLLTQPLTESANSRLSDFCFANRM</sequence>
<comment type="caution">
    <text evidence="1">The sequence shown here is derived from an EMBL/GenBank/DDBJ whole genome shotgun (WGS) entry which is preliminary data.</text>
</comment>